<evidence type="ECO:0000256" key="9">
    <source>
        <dbReference type="ARBA" id="ARBA00023285"/>
    </source>
</evidence>
<dbReference type="InterPro" id="IPR050072">
    <property type="entry name" value="Peptidase_M20A"/>
</dbReference>
<dbReference type="InterPro" id="IPR036264">
    <property type="entry name" value="Bact_exopeptidase_dim_dom"/>
</dbReference>
<evidence type="ECO:0000313" key="12">
    <source>
        <dbReference type="Proteomes" id="UP001629214"/>
    </source>
</evidence>
<evidence type="ECO:0000256" key="3">
    <source>
        <dbReference type="ARBA" id="ARBA00022490"/>
    </source>
</evidence>
<dbReference type="Proteomes" id="UP001629214">
    <property type="component" value="Unassembled WGS sequence"/>
</dbReference>
<accession>A0ABW8Z1Q3</accession>
<keyword evidence="8" id="KW-0862">Zinc</keyword>
<dbReference type="PANTHER" id="PTHR43808:SF31">
    <property type="entry name" value="N-ACETYL-L-CITRULLINE DEACETYLASE"/>
    <property type="match status" value="1"/>
</dbReference>
<protein>
    <submittedName>
        <fullName evidence="11">Acetylornithine deacetylase</fullName>
        <ecNumber evidence="11">3.5.1.16</ecNumber>
    </submittedName>
</protein>
<dbReference type="RefSeq" id="WP_408165018.1">
    <property type="nucleotide sequence ID" value="NZ_JAQQFR010000001.1"/>
</dbReference>
<dbReference type="Pfam" id="PF01546">
    <property type="entry name" value="Peptidase_M20"/>
    <property type="match status" value="1"/>
</dbReference>
<dbReference type="CDD" id="cd03894">
    <property type="entry name" value="M20_ArgE"/>
    <property type="match status" value="1"/>
</dbReference>
<dbReference type="InterPro" id="IPR010169">
    <property type="entry name" value="AcOrn-deacetyl"/>
</dbReference>
<evidence type="ECO:0000256" key="6">
    <source>
        <dbReference type="ARBA" id="ARBA00022723"/>
    </source>
</evidence>
<comment type="cofactor">
    <cofactor evidence="1">
        <name>Zn(2+)</name>
        <dbReference type="ChEBI" id="CHEBI:29105"/>
    </cofactor>
</comment>
<keyword evidence="12" id="KW-1185">Reference proteome</keyword>
<dbReference type="EMBL" id="JAQQFR010000001">
    <property type="protein sequence ID" value="MFL9877042.1"/>
    <property type="molecule type" value="Genomic_DNA"/>
</dbReference>
<proteinExistence type="inferred from homology"/>
<dbReference type="InterPro" id="IPR001261">
    <property type="entry name" value="ArgE/DapE_CS"/>
</dbReference>
<sequence>MHNTPLIVPDVPSADTLLMLSKLIGFNTVSRESNLGLIEWARDYLQGLGAKVRLTYDSSKKKANLFATFGDGPSFGTVFSGHTDVVPVDGQQWDTDPFVATTIGARIYGRGTCDMKGFIAVCLSRLARFSVAELHTPIHFSFSYDEELGCLGVRGLLDDLHANGIAPTACVVGEPTMMQAVMAHKGKRAYRCTVHGHSAHSSSPHLAINAVDFSAELIVKIRQIAERIRDKEAVDTDFDVPYSTIVTTVVQGGTVINTIPASCEFVFEHRFLPGVDPELVFGELQAYAEQVMLPRMKSGSNDGRVQFEILSSYPGLNAAPSDVLVQRVIRILGADRAHKVGFGTEAGLFSTAGIPAVICGPGDIAHAHKPNEFVTLEQLARCEAFFDDYVKATSVHGAPRLRQAQGAASWI</sequence>
<keyword evidence="5" id="KW-0028">Amino-acid biosynthesis</keyword>
<dbReference type="InterPro" id="IPR002933">
    <property type="entry name" value="Peptidase_M20"/>
</dbReference>
<keyword evidence="9" id="KW-0170">Cobalt</keyword>
<dbReference type="EC" id="3.5.1.16" evidence="11"/>
<keyword evidence="4" id="KW-0055">Arginine biosynthesis</keyword>
<feature type="domain" description="Peptidase M20 dimerisation" evidence="10">
    <location>
        <begin position="183"/>
        <end position="292"/>
    </location>
</feature>
<dbReference type="Pfam" id="PF07687">
    <property type="entry name" value="M20_dimer"/>
    <property type="match status" value="1"/>
</dbReference>
<dbReference type="PROSITE" id="PS00759">
    <property type="entry name" value="ARGE_DAPE_CPG2_2"/>
    <property type="match status" value="1"/>
</dbReference>
<keyword evidence="7 11" id="KW-0378">Hydrolase</keyword>
<evidence type="ECO:0000259" key="10">
    <source>
        <dbReference type="Pfam" id="PF07687"/>
    </source>
</evidence>
<dbReference type="NCBIfam" id="TIGR01892">
    <property type="entry name" value="AcOrn-deacetyl"/>
    <property type="match status" value="1"/>
</dbReference>
<dbReference type="PANTHER" id="PTHR43808">
    <property type="entry name" value="ACETYLORNITHINE DEACETYLASE"/>
    <property type="match status" value="1"/>
</dbReference>
<comment type="caution">
    <text evidence="11">The sequence shown here is derived from an EMBL/GenBank/DDBJ whole genome shotgun (WGS) entry which is preliminary data.</text>
</comment>
<gene>
    <name evidence="11" type="primary">argE</name>
    <name evidence="11" type="ORF">PQR63_01505</name>
</gene>
<keyword evidence="3" id="KW-0963">Cytoplasm</keyword>
<evidence type="ECO:0000256" key="8">
    <source>
        <dbReference type="ARBA" id="ARBA00022833"/>
    </source>
</evidence>
<dbReference type="SUPFAM" id="SSF53187">
    <property type="entry name" value="Zn-dependent exopeptidases"/>
    <property type="match status" value="1"/>
</dbReference>
<dbReference type="NCBIfam" id="NF005710">
    <property type="entry name" value="PRK07522.1"/>
    <property type="match status" value="1"/>
</dbReference>
<evidence type="ECO:0000256" key="7">
    <source>
        <dbReference type="ARBA" id="ARBA00022801"/>
    </source>
</evidence>
<dbReference type="InterPro" id="IPR011650">
    <property type="entry name" value="Peptidase_M20_dimer"/>
</dbReference>
<evidence type="ECO:0000256" key="1">
    <source>
        <dbReference type="ARBA" id="ARBA00001947"/>
    </source>
</evidence>
<evidence type="ECO:0000256" key="2">
    <source>
        <dbReference type="ARBA" id="ARBA00005691"/>
    </source>
</evidence>
<dbReference type="Gene3D" id="3.30.70.360">
    <property type="match status" value="1"/>
</dbReference>
<evidence type="ECO:0000256" key="4">
    <source>
        <dbReference type="ARBA" id="ARBA00022571"/>
    </source>
</evidence>
<keyword evidence="6" id="KW-0479">Metal-binding</keyword>
<evidence type="ECO:0000313" key="11">
    <source>
        <dbReference type="EMBL" id="MFL9877042.1"/>
    </source>
</evidence>
<comment type="similarity">
    <text evidence="2">Belongs to the peptidase M20A family. ArgE subfamily.</text>
</comment>
<organism evidence="11 12">
    <name type="scientific">Herbaspirillum rhizosphaerae</name>
    <dbReference type="NCBI Taxonomy" id="346179"/>
    <lineage>
        <taxon>Bacteria</taxon>
        <taxon>Pseudomonadati</taxon>
        <taxon>Pseudomonadota</taxon>
        <taxon>Betaproteobacteria</taxon>
        <taxon>Burkholderiales</taxon>
        <taxon>Oxalobacteraceae</taxon>
        <taxon>Herbaspirillum</taxon>
    </lineage>
</organism>
<evidence type="ECO:0000256" key="5">
    <source>
        <dbReference type="ARBA" id="ARBA00022605"/>
    </source>
</evidence>
<dbReference type="GO" id="GO:0008777">
    <property type="term" value="F:acetylornithine deacetylase activity"/>
    <property type="evidence" value="ECO:0007669"/>
    <property type="project" value="UniProtKB-EC"/>
</dbReference>
<reference evidence="11 12" key="1">
    <citation type="journal article" date="2024" name="Chem. Sci.">
        <title>Discovery of megapolipeptins by genome mining of a Burkholderiales bacteria collection.</title>
        <authorList>
            <person name="Paulo B.S."/>
            <person name="Recchia M.J.J."/>
            <person name="Lee S."/>
            <person name="Fergusson C.H."/>
            <person name="Romanowski S.B."/>
            <person name="Hernandez A."/>
            <person name="Krull N."/>
            <person name="Liu D.Y."/>
            <person name="Cavanagh H."/>
            <person name="Bos A."/>
            <person name="Gray C.A."/>
            <person name="Murphy B.T."/>
            <person name="Linington R.G."/>
            <person name="Eustaquio A.S."/>
        </authorList>
    </citation>
    <scope>NUCLEOTIDE SEQUENCE [LARGE SCALE GENOMIC DNA]</scope>
    <source>
        <strain evidence="11 12">RL21-008-BIB-B</strain>
    </source>
</reference>
<dbReference type="Gene3D" id="3.40.630.10">
    <property type="entry name" value="Zn peptidases"/>
    <property type="match status" value="1"/>
</dbReference>
<name>A0ABW8Z1Q3_9BURK</name>
<dbReference type="SUPFAM" id="SSF55031">
    <property type="entry name" value="Bacterial exopeptidase dimerisation domain"/>
    <property type="match status" value="1"/>
</dbReference>